<dbReference type="InterPro" id="IPR012341">
    <property type="entry name" value="6hp_glycosidase-like_sf"/>
</dbReference>
<evidence type="ECO:0000256" key="3">
    <source>
        <dbReference type="PIRSR" id="PIRSR610905-1"/>
    </source>
</evidence>
<evidence type="ECO:0000256" key="1">
    <source>
        <dbReference type="ARBA" id="ARBA00022801"/>
    </source>
</evidence>
<dbReference type="Proteomes" id="UP000286246">
    <property type="component" value="Unassembled WGS sequence"/>
</dbReference>
<dbReference type="EMBL" id="RAPY01000007">
    <property type="protein sequence ID" value="RKE43370.1"/>
    <property type="molecule type" value="Genomic_DNA"/>
</dbReference>
<dbReference type="InterPro" id="IPR008928">
    <property type="entry name" value="6-hairpin_glycosidase_sf"/>
</dbReference>
<dbReference type="SUPFAM" id="SSF48208">
    <property type="entry name" value="Six-hairpin glycosidases"/>
    <property type="match status" value="1"/>
</dbReference>
<evidence type="ECO:0000313" key="6">
    <source>
        <dbReference type="EMBL" id="RKE43370.1"/>
    </source>
</evidence>
<accession>A0A420AFS1</accession>
<dbReference type="GO" id="GO:0052757">
    <property type="term" value="F:chondroitin hydrolase activity"/>
    <property type="evidence" value="ECO:0007669"/>
    <property type="project" value="TreeGrafter"/>
</dbReference>
<evidence type="ECO:0000256" key="2">
    <source>
        <dbReference type="ARBA" id="ARBA00038358"/>
    </source>
</evidence>
<feature type="active site" description="Proton donor" evidence="3">
    <location>
        <position position="175"/>
    </location>
</feature>
<proteinExistence type="inferred from homology"/>
<feature type="signal peptide" evidence="5">
    <location>
        <begin position="1"/>
        <end position="21"/>
    </location>
</feature>
<evidence type="ECO:0000256" key="4">
    <source>
        <dbReference type="PIRSR" id="PIRSR610905-2"/>
    </source>
</evidence>
<keyword evidence="5" id="KW-0732">Signal</keyword>
<dbReference type="InterPro" id="IPR010905">
    <property type="entry name" value="Glyco_hydro_88"/>
</dbReference>
<dbReference type="AlphaFoldDB" id="A0A420AFS1"/>
<feature type="chain" id="PRO_5019403507" evidence="5">
    <location>
        <begin position="22"/>
        <end position="399"/>
    </location>
</feature>
<feature type="binding site" evidence="4">
    <location>
        <position position="247"/>
    </location>
    <ligand>
        <name>substrate</name>
    </ligand>
</feature>
<dbReference type="OrthoDB" id="428577at2"/>
<organism evidence="6 7">
    <name type="scientific">Sphingobacterium detergens</name>
    <dbReference type="NCBI Taxonomy" id="1145106"/>
    <lineage>
        <taxon>Bacteria</taxon>
        <taxon>Pseudomonadati</taxon>
        <taxon>Bacteroidota</taxon>
        <taxon>Sphingobacteriia</taxon>
        <taxon>Sphingobacteriales</taxon>
        <taxon>Sphingobacteriaceae</taxon>
        <taxon>Sphingobacterium</taxon>
    </lineage>
</organism>
<comment type="caution">
    <text evidence="6">The sequence shown here is derived from an EMBL/GenBank/DDBJ whole genome shotgun (WGS) entry which is preliminary data.</text>
</comment>
<name>A0A420AFS1_SPHD1</name>
<dbReference type="PANTHER" id="PTHR36845">
    <property type="entry name" value="HYDROLASE, PUTATIVE (AFU_ORTHOLOGUE AFUA_7G05090)-RELATED"/>
    <property type="match status" value="1"/>
</dbReference>
<comment type="similarity">
    <text evidence="2">Belongs to the glycosyl hydrolase 88 family.</text>
</comment>
<gene>
    <name evidence="6" type="ORF">DFQ12_5154</name>
</gene>
<keyword evidence="1 6" id="KW-0378">Hydrolase</keyword>
<feature type="binding site" evidence="4">
    <location>
        <position position="251"/>
    </location>
    <ligand>
        <name>substrate</name>
    </ligand>
</feature>
<feature type="binding site" evidence="4">
    <location>
        <position position="118"/>
    </location>
    <ligand>
        <name>substrate</name>
    </ligand>
</feature>
<feature type="binding site" evidence="4">
    <location>
        <position position="235"/>
    </location>
    <ligand>
        <name>substrate</name>
    </ligand>
</feature>
<dbReference type="Pfam" id="PF07470">
    <property type="entry name" value="Glyco_hydro_88"/>
    <property type="match status" value="1"/>
</dbReference>
<dbReference type="PANTHER" id="PTHR36845:SF1">
    <property type="entry name" value="HYDROLASE, PUTATIVE (AFU_ORTHOLOGUE AFUA_7G05090)-RELATED"/>
    <property type="match status" value="1"/>
</dbReference>
<feature type="binding site" evidence="4">
    <location>
        <position position="175"/>
    </location>
    <ligand>
        <name>substrate</name>
    </ligand>
</feature>
<dbReference type="GO" id="GO:0000272">
    <property type="term" value="P:polysaccharide catabolic process"/>
    <property type="evidence" value="ECO:0007669"/>
    <property type="project" value="TreeGrafter"/>
</dbReference>
<reference evidence="6 7" key="1">
    <citation type="submission" date="2018-09" db="EMBL/GenBank/DDBJ databases">
        <title>Genomic Encyclopedia of Type Strains, Phase III (KMG-III): the genomes of soil and plant-associated and newly described type strains.</title>
        <authorList>
            <person name="Whitman W."/>
        </authorList>
    </citation>
    <scope>NUCLEOTIDE SEQUENCE [LARGE SCALE GENOMIC DNA]</scope>
    <source>
        <strain evidence="6 7">CECT 7938</strain>
    </source>
</reference>
<dbReference type="InterPro" id="IPR052369">
    <property type="entry name" value="UG_Glycosaminoglycan_Hydrolase"/>
</dbReference>
<feature type="binding site" evidence="4">
    <location>
        <position position="366"/>
    </location>
    <ligand>
        <name>substrate</name>
    </ligand>
</feature>
<evidence type="ECO:0000256" key="5">
    <source>
        <dbReference type="SAM" id="SignalP"/>
    </source>
</evidence>
<keyword evidence="7" id="KW-1185">Reference proteome</keyword>
<protein>
    <submittedName>
        <fullName evidence="6">Glycosyl hydrolase family 88</fullName>
    </submittedName>
</protein>
<evidence type="ECO:0000313" key="7">
    <source>
        <dbReference type="Proteomes" id="UP000286246"/>
    </source>
</evidence>
<dbReference type="RefSeq" id="WP_120261745.1">
    <property type="nucleotide sequence ID" value="NZ_RAPY01000007.1"/>
</dbReference>
<feature type="active site" description="Nucleophile" evidence="3">
    <location>
        <position position="118"/>
    </location>
</feature>
<sequence>MKTNYVLVLIVMLLGAVHGNAQNKALNPRLDILKIIDKSLKNATEQYKVLIKNVEPDKFPETFTKGYVKQKAPNGWVTGFYPGTLLYLYEATKDTVMYNAALQKLPLLEKQKYISSHDIGFMINCSFGNAYTIDPKAEYKETIITSAQTLASRLNPTVGCIRSWDSQKDFLVIIDNMMNLELLTLASKLSGDSSYKKIAITHADTTLKNHFRPDYSSYHLVVYDPLSGAVTRKKTVQGAGDETAWARGQAWALYGYTMMYREIGDRRYLEHAKGIAKFILDNPNLPKDKVPYWDFSAPDIPNALRDASAGALYASALIELAGFVDTKSAKEYIHVAETIIKTLSGPEYTAAIGDNGGFLLKHGVGSLPDKSFVDEPLAYADYYYVEAMLRYKNLGKGKR</sequence>
<dbReference type="Gene3D" id="1.50.10.10">
    <property type="match status" value="1"/>
</dbReference>